<dbReference type="OrthoDB" id="7586188at2"/>
<dbReference type="AlphaFoldDB" id="A0A418NDJ7"/>
<name>A0A418NDJ7_9SPHN</name>
<keyword evidence="2" id="KW-1185">Reference proteome</keyword>
<dbReference type="RefSeq" id="WP_119514549.1">
    <property type="nucleotide sequence ID" value="NZ_QXFK01000019.1"/>
</dbReference>
<proteinExistence type="predicted"/>
<comment type="caution">
    <text evidence="1">The sequence shown here is derived from an EMBL/GenBank/DDBJ whole genome shotgun (WGS) entry which is preliminary data.</text>
</comment>
<evidence type="ECO:0000313" key="1">
    <source>
        <dbReference type="EMBL" id="RIV75623.1"/>
    </source>
</evidence>
<dbReference type="EMBL" id="QXFK01000019">
    <property type="protein sequence ID" value="RIV75623.1"/>
    <property type="molecule type" value="Genomic_DNA"/>
</dbReference>
<sequence length="295" mass="29876">MPLGAVVGAGVIGAGASVIGANKNSKAINKATDAQTAANDKAIAAQEKARSENLALQRPIYDAGLPAMGARNALLGLGGTAPQAANTNTTNALAQYQGANPDTSGTRTMRGPTGWNALDNALERQGYFRPQTPGPISGYGGGTWNADGTQATPAGQTPQEAAEDAFDVFRNSTGYQFRIDQGQDALNSGFAGSGLLRSGAALKALDDYRQGMATAEFGNYWNMLGEQQNLTAGAANAMSGVNTNYANNAGNLAMSQGNALANAAVAQANNSNAMWGNIANSVGSGVGILAGMGKL</sequence>
<protein>
    <recommendedName>
        <fullName evidence="3">DNA transfer protein p32</fullName>
    </recommendedName>
</protein>
<gene>
    <name evidence="1" type="ORF">D2V04_15125</name>
</gene>
<accession>A0A418NDJ7</accession>
<evidence type="ECO:0000313" key="2">
    <source>
        <dbReference type="Proteomes" id="UP000285092"/>
    </source>
</evidence>
<reference evidence="1 2" key="1">
    <citation type="submission" date="2018-08" db="EMBL/GenBank/DDBJ databases">
        <title>Altererythrobacter sp.Ery1 and Ery12, the genome sequencing of novel strains in genus Alterythrobacter.</title>
        <authorList>
            <person name="Cheng H."/>
            <person name="Wu Y.-H."/>
            <person name="Fang C."/>
            <person name="Xu X.-W."/>
        </authorList>
    </citation>
    <scope>NUCLEOTIDE SEQUENCE [LARGE SCALE GENOMIC DNA]</scope>
    <source>
        <strain evidence="1 2">Ery1</strain>
    </source>
</reference>
<evidence type="ECO:0008006" key="3">
    <source>
        <dbReference type="Google" id="ProtNLM"/>
    </source>
</evidence>
<organism evidence="1 2">
    <name type="scientific">Pelagerythrobacter aerophilus</name>
    <dbReference type="NCBI Taxonomy" id="2306995"/>
    <lineage>
        <taxon>Bacteria</taxon>
        <taxon>Pseudomonadati</taxon>
        <taxon>Pseudomonadota</taxon>
        <taxon>Alphaproteobacteria</taxon>
        <taxon>Sphingomonadales</taxon>
        <taxon>Erythrobacteraceae</taxon>
        <taxon>Pelagerythrobacter</taxon>
    </lineage>
</organism>
<dbReference type="Proteomes" id="UP000285092">
    <property type="component" value="Unassembled WGS sequence"/>
</dbReference>